<dbReference type="Pfam" id="PF07907">
    <property type="entry name" value="YibE_F"/>
    <property type="match status" value="1"/>
</dbReference>
<dbReference type="InterPro" id="IPR012507">
    <property type="entry name" value="YibE_F"/>
</dbReference>
<reference evidence="2 3" key="1">
    <citation type="submission" date="2019-08" db="EMBL/GenBank/DDBJ databases">
        <authorList>
            <person name="Kuhnert P."/>
        </authorList>
    </citation>
    <scope>NUCLEOTIDE SEQUENCE [LARGE SCALE GENOMIC DNA]</scope>
    <source>
        <strain evidence="2 3">B36.5</strain>
    </source>
</reference>
<accession>A0AAE6ITK1</accession>
<keyword evidence="1" id="KW-1133">Transmembrane helix</keyword>
<feature type="transmembrane region" description="Helical" evidence="1">
    <location>
        <begin position="350"/>
        <end position="371"/>
    </location>
</feature>
<keyword evidence="1" id="KW-0472">Membrane</keyword>
<dbReference type="PANTHER" id="PTHR41771">
    <property type="entry name" value="MEMBRANE PROTEIN-RELATED"/>
    <property type="match status" value="1"/>
</dbReference>
<feature type="transmembrane region" description="Helical" evidence="1">
    <location>
        <begin position="126"/>
        <end position="143"/>
    </location>
</feature>
<evidence type="ECO:0000313" key="3">
    <source>
        <dbReference type="Proteomes" id="UP000323594"/>
    </source>
</evidence>
<organism evidence="2 3">
    <name type="scientific">Treponema phagedenis</name>
    <dbReference type="NCBI Taxonomy" id="162"/>
    <lineage>
        <taxon>Bacteria</taxon>
        <taxon>Pseudomonadati</taxon>
        <taxon>Spirochaetota</taxon>
        <taxon>Spirochaetia</taxon>
        <taxon>Spirochaetales</taxon>
        <taxon>Treponemataceae</taxon>
        <taxon>Treponema</taxon>
    </lineage>
</organism>
<name>A0AAE6ITK1_TREPH</name>
<feature type="transmembrane region" description="Helical" evidence="1">
    <location>
        <begin position="178"/>
        <end position="197"/>
    </location>
</feature>
<evidence type="ECO:0000256" key="1">
    <source>
        <dbReference type="SAM" id="Phobius"/>
    </source>
</evidence>
<keyword evidence="1" id="KW-0812">Transmembrane</keyword>
<protein>
    <submittedName>
        <fullName evidence="2">YibE/F family protein</fullName>
    </submittedName>
</protein>
<feature type="transmembrane region" description="Helical" evidence="1">
    <location>
        <begin position="150"/>
        <end position="172"/>
    </location>
</feature>
<evidence type="ECO:0000313" key="2">
    <source>
        <dbReference type="EMBL" id="QEJ97017.1"/>
    </source>
</evidence>
<dbReference type="AlphaFoldDB" id="A0AAE6ITK1"/>
<feature type="transmembrane region" description="Helical" evidence="1">
    <location>
        <begin position="246"/>
        <end position="267"/>
    </location>
</feature>
<gene>
    <name evidence="2" type="ORF">FUT82_02795</name>
</gene>
<sequence>MLSMYRKIFMPAVILISAALLLIMPRVWMPIRPASIFTQDFVQGRVEKVLSEDLTPDPILQNRFRGTQQLEVRLLDGVYKGQVHEVYNTLSSLHHTRAVAGMKALFTVRTENGKQHVWLYNQKRDGYLYILAGIFCGLLLLLGRWQGFRSIVALLFTGAVIVTVLIPCLFAGFSPVPISILLAGLITAVSFLLIGGFSRKTTAAIIGTIFGIGLAGAISLVTGYAAQLSGINMSGGEQLLNIARDYRLRLDGLLFTSILIASLGAVMDVSMSIASAMQEIYAADKSVSKKALFLSGLAVSKDVTGTMSNTLILAFTGSSLPTIMMIWGYGMSYRQFTNIPLIVIELMHGLAGSIGIIAAAPFTAAVAVFLLTEETSVQKP</sequence>
<dbReference type="EMBL" id="CP042817">
    <property type="protein sequence ID" value="QEJ97017.1"/>
    <property type="molecule type" value="Genomic_DNA"/>
</dbReference>
<feature type="transmembrane region" description="Helical" evidence="1">
    <location>
        <begin position="204"/>
        <end position="226"/>
    </location>
</feature>
<dbReference type="Proteomes" id="UP000323594">
    <property type="component" value="Chromosome"/>
</dbReference>
<feature type="transmembrane region" description="Helical" evidence="1">
    <location>
        <begin position="311"/>
        <end position="330"/>
    </location>
</feature>
<dbReference type="PANTHER" id="PTHR41771:SF1">
    <property type="entry name" value="MEMBRANE PROTEIN"/>
    <property type="match status" value="1"/>
</dbReference>
<proteinExistence type="predicted"/>